<dbReference type="RefSeq" id="WP_327793304.1">
    <property type="nucleotide sequence ID" value="NZ_JADQAZ010000001.1"/>
</dbReference>
<proteinExistence type="predicted"/>
<evidence type="ECO:0000259" key="3">
    <source>
        <dbReference type="PROSITE" id="PS50894"/>
    </source>
</evidence>
<dbReference type="AlphaFoldDB" id="A0AAP2CMP6"/>
<comment type="caution">
    <text evidence="4">The sequence shown here is derived from an EMBL/GenBank/DDBJ whole genome shotgun (WGS) entry which is preliminary data.</text>
</comment>
<organism evidence="4 5">
    <name type="scientific">Harenicola maris</name>
    <dbReference type="NCBI Taxonomy" id="2841044"/>
    <lineage>
        <taxon>Bacteria</taxon>
        <taxon>Pseudomonadati</taxon>
        <taxon>Pseudomonadota</taxon>
        <taxon>Alphaproteobacteria</taxon>
        <taxon>Rhodobacterales</taxon>
        <taxon>Paracoccaceae</taxon>
        <taxon>Harenicola</taxon>
    </lineage>
</organism>
<dbReference type="GO" id="GO:0004672">
    <property type="term" value="F:protein kinase activity"/>
    <property type="evidence" value="ECO:0007669"/>
    <property type="project" value="UniProtKB-ARBA"/>
</dbReference>
<dbReference type="InterPro" id="IPR036641">
    <property type="entry name" value="HPT_dom_sf"/>
</dbReference>
<feature type="modified residue" description="Phosphohistidine" evidence="2">
    <location>
        <position position="52"/>
    </location>
</feature>
<dbReference type="GO" id="GO:0000160">
    <property type="term" value="P:phosphorelay signal transduction system"/>
    <property type="evidence" value="ECO:0007669"/>
    <property type="project" value="UniProtKB-KW"/>
</dbReference>
<gene>
    <name evidence="4" type="ORF">IV417_07010</name>
</gene>
<feature type="domain" description="HPt" evidence="3">
    <location>
        <begin position="8"/>
        <end position="111"/>
    </location>
</feature>
<dbReference type="Gene3D" id="1.20.120.160">
    <property type="entry name" value="HPT domain"/>
    <property type="match status" value="1"/>
</dbReference>
<dbReference type="InterPro" id="IPR008207">
    <property type="entry name" value="Sig_transdc_His_kin_Hpt_dom"/>
</dbReference>
<evidence type="ECO:0000256" key="2">
    <source>
        <dbReference type="PROSITE-ProRule" id="PRU00110"/>
    </source>
</evidence>
<keyword evidence="2" id="KW-0597">Phosphoprotein</keyword>
<dbReference type="EMBL" id="JADQAZ010000001">
    <property type="protein sequence ID" value="MBT0957129.1"/>
    <property type="molecule type" value="Genomic_DNA"/>
</dbReference>
<evidence type="ECO:0000313" key="5">
    <source>
        <dbReference type="Proteomes" id="UP001315686"/>
    </source>
</evidence>
<sequence>MSAALAIDLSAIQDRFISAHFDRHDALEAVADDMIGAEQPAPLVQEAVDTLHKIAGTSGSLGYPELGASAQRAEETLRQILSTNRIDTKIVLAVLELFLDQSQEFCIDHAA</sequence>
<protein>
    <submittedName>
        <fullName evidence="4">Hpt domain-containing protein</fullName>
    </submittedName>
</protein>
<evidence type="ECO:0000256" key="1">
    <source>
        <dbReference type="ARBA" id="ARBA00023012"/>
    </source>
</evidence>
<keyword evidence="5" id="KW-1185">Reference proteome</keyword>
<reference evidence="4 5" key="1">
    <citation type="journal article" date="2021" name="Arch. Microbiol.">
        <title>Harenicola maris gen. nov., sp. nov. isolated from the Sea of Japan shallow sediments.</title>
        <authorList>
            <person name="Romanenko L.A."/>
            <person name="Kurilenko V.V."/>
            <person name="Chernysheva N.Y."/>
            <person name="Tekutyeva L.A."/>
            <person name="Velansky P.V."/>
            <person name="Svetashev V.I."/>
            <person name="Isaeva M.P."/>
        </authorList>
    </citation>
    <scope>NUCLEOTIDE SEQUENCE [LARGE SCALE GENOMIC DNA]</scope>
    <source>
        <strain evidence="4 5">KMM 3653</strain>
    </source>
</reference>
<dbReference type="Proteomes" id="UP001315686">
    <property type="component" value="Unassembled WGS sequence"/>
</dbReference>
<dbReference type="Pfam" id="PF01627">
    <property type="entry name" value="Hpt"/>
    <property type="match status" value="1"/>
</dbReference>
<accession>A0AAP2CMP6</accession>
<dbReference type="PROSITE" id="PS50894">
    <property type="entry name" value="HPT"/>
    <property type="match status" value="1"/>
</dbReference>
<keyword evidence="1" id="KW-0902">Two-component regulatory system</keyword>
<evidence type="ECO:0000313" key="4">
    <source>
        <dbReference type="EMBL" id="MBT0957129.1"/>
    </source>
</evidence>
<dbReference type="SUPFAM" id="SSF47226">
    <property type="entry name" value="Histidine-containing phosphotransfer domain, HPT domain"/>
    <property type="match status" value="1"/>
</dbReference>
<name>A0AAP2CMP6_9RHOB</name>